<feature type="domain" description="O-methyltransferase dimerisation" evidence="5">
    <location>
        <begin position="1"/>
        <end position="86"/>
    </location>
</feature>
<reference evidence="6 7" key="1">
    <citation type="submission" date="2021-02" db="EMBL/GenBank/DDBJ databases">
        <title>Plant Genome Project.</title>
        <authorList>
            <person name="Zhang R.-G."/>
        </authorList>
    </citation>
    <scope>NUCLEOTIDE SEQUENCE [LARGE SCALE GENOMIC DNA]</scope>
    <source>
        <tissue evidence="6">Leaves</tissue>
    </source>
</reference>
<gene>
    <name evidence="6" type="ORF">JRO89_XS01G0172100</name>
</gene>
<dbReference type="PANTHER" id="PTHR11746">
    <property type="entry name" value="O-METHYLTRANSFERASE"/>
    <property type="match status" value="1"/>
</dbReference>
<dbReference type="InterPro" id="IPR029063">
    <property type="entry name" value="SAM-dependent_MTases_sf"/>
</dbReference>
<comment type="caution">
    <text evidence="6">The sequence shown here is derived from an EMBL/GenBank/DDBJ whole genome shotgun (WGS) entry which is preliminary data.</text>
</comment>
<organism evidence="6 7">
    <name type="scientific">Xanthoceras sorbifolium</name>
    <dbReference type="NCBI Taxonomy" id="99658"/>
    <lineage>
        <taxon>Eukaryota</taxon>
        <taxon>Viridiplantae</taxon>
        <taxon>Streptophyta</taxon>
        <taxon>Embryophyta</taxon>
        <taxon>Tracheophyta</taxon>
        <taxon>Spermatophyta</taxon>
        <taxon>Magnoliopsida</taxon>
        <taxon>eudicotyledons</taxon>
        <taxon>Gunneridae</taxon>
        <taxon>Pentapetalae</taxon>
        <taxon>rosids</taxon>
        <taxon>malvids</taxon>
        <taxon>Sapindales</taxon>
        <taxon>Sapindaceae</taxon>
        <taxon>Xanthoceroideae</taxon>
        <taxon>Xanthoceras</taxon>
    </lineage>
</organism>
<dbReference type="InterPro" id="IPR016461">
    <property type="entry name" value="COMT-like"/>
</dbReference>
<evidence type="ECO:0000256" key="1">
    <source>
        <dbReference type="ARBA" id="ARBA00022603"/>
    </source>
</evidence>
<dbReference type="EMBL" id="JAFEMO010000001">
    <property type="protein sequence ID" value="KAH7576895.1"/>
    <property type="molecule type" value="Genomic_DNA"/>
</dbReference>
<keyword evidence="1" id="KW-0489">Methyltransferase</keyword>
<keyword evidence="7" id="KW-1185">Reference proteome</keyword>
<dbReference type="InterPro" id="IPR036390">
    <property type="entry name" value="WH_DNA-bd_sf"/>
</dbReference>
<dbReference type="Proteomes" id="UP000827721">
    <property type="component" value="Unassembled WGS sequence"/>
</dbReference>
<dbReference type="Gene3D" id="3.40.50.150">
    <property type="entry name" value="Vaccinia Virus protein VP39"/>
    <property type="match status" value="1"/>
</dbReference>
<dbReference type="InterPro" id="IPR001077">
    <property type="entry name" value="COMT_C"/>
</dbReference>
<evidence type="ECO:0000313" key="6">
    <source>
        <dbReference type="EMBL" id="KAH7576895.1"/>
    </source>
</evidence>
<dbReference type="PROSITE" id="PS51257">
    <property type="entry name" value="PROKAR_LIPOPROTEIN"/>
    <property type="match status" value="1"/>
</dbReference>
<evidence type="ECO:0000259" key="4">
    <source>
        <dbReference type="Pfam" id="PF00891"/>
    </source>
</evidence>
<dbReference type="Gene3D" id="1.10.10.10">
    <property type="entry name" value="Winged helix-like DNA-binding domain superfamily/Winged helix DNA-binding domain"/>
    <property type="match status" value="1"/>
</dbReference>
<keyword evidence="3" id="KW-0949">S-adenosyl-L-methionine</keyword>
<name>A0ABQ8IK67_9ROSI</name>
<evidence type="ECO:0000313" key="7">
    <source>
        <dbReference type="Proteomes" id="UP000827721"/>
    </source>
</evidence>
<dbReference type="Pfam" id="PF08100">
    <property type="entry name" value="Dimerisation"/>
    <property type="match status" value="1"/>
</dbReference>
<keyword evidence="2" id="KW-0808">Transferase</keyword>
<dbReference type="SUPFAM" id="SSF53335">
    <property type="entry name" value="S-adenosyl-L-methionine-dependent methyltransferases"/>
    <property type="match status" value="1"/>
</dbReference>
<proteinExistence type="predicted"/>
<sequence>MALKCAVELRIADIIHSHGGPMTLSSIASCIHSTSPPTTDIIPNLKRIMRFLVRREIFTAHDHHSSTGSDDLETLYGLNHLSRLLLYNGDTKNPEYKKLLNDGVANMTKMASKAIVSAERDSMASNHAAFLKSILHDWGDDDCVKILKKCRDAIPKKSGKVIVRG</sequence>
<protein>
    <submittedName>
        <fullName evidence="6">Uncharacterized protein</fullName>
    </submittedName>
</protein>
<dbReference type="InterPro" id="IPR036388">
    <property type="entry name" value="WH-like_DNA-bd_sf"/>
</dbReference>
<dbReference type="InterPro" id="IPR012967">
    <property type="entry name" value="COMT_dimerisation"/>
</dbReference>
<accession>A0ABQ8IK67</accession>
<evidence type="ECO:0000256" key="2">
    <source>
        <dbReference type="ARBA" id="ARBA00022679"/>
    </source>
</evidence>
<dbReference type="SUPFAM" id="SSF46785">
    <property type="entry name" value="Winged helix' DNA-binding domain"/>
    <property type="match status" value="1"/>
</dbReference>
<evidence type="ECO:0000259" key="5">
    <source>
        <dbReference type="Pfam" id="PF08100"/>
    </source>
</evidence>
<dbReference type="Pfam" id="PF00891">
    <property type="entry name" value="Methyltransf_2"/>
    <property type="match status" value="1"/>
</dbReference>
<feature type="domain" description="O-methyltransferase C-terminal" evidence="4">
    <location>
        <begin position="121"/>
        <end position="163"/>
    </location>
</feature>
<evidence type="ECO:0000256" key="3">
    <source>
        <dbReference type="ARBA" id="ARBA00022691"/>
    </source>
</evidence>